<evidence type="ECO:0000256" key="2">
    <source>
        <dbReference type="ARBA" id="ARBA00022857"/>
    </source>
</evidence>
<comment type="similarity">
    <text evidence="1">Belongs to the short-chain dehydrogenases/reductases (SDR) family.</text>
</comment>
<dbReference type="SUPFAM" id="SSF51735">
    <property type="entry name" value="NAD(P)-binding Rossmann-fold domains"/>
    <property type="match status" value="1"/>
</dbReference>
<evidence type="ECO:0000256" key="1">
    <source>
        <dbReference type="ARBA" id="ARBA00006484"/>
    </source>
</evidence>
<evidence type="ECO:0008006" key="6">
    <source>
        <dbReference type="Google" id="ProtNLM"/>
    </source>
</evidence>
<gene>
    <name evidence="4" type="ORF">PG999_007853</name>
</gene>
<dbReference type="Gene3D" id="3.40.50.720">
    <property type="entry name" value="NAD(P)-binding Rossmann-like Domain"/>
    <property type="match status" value="1"/>
</dbReference>
<dbReference type="PANTHER" id="PTHR43639:SF1">
    <property type="entry name" value="SHORT-CHAIN DEHYDROGENASE_REDUCTASE FAMILY PROTEIN"/>
    <property type="match status" value="1"/>
</dbReference>
<organism evidence="4 5">
    <name type="scientific">Apiospora kogelbergensis</name>
    <dbReference type="NCBI Taxonomy" id="1337665"/>
    <lineage>
        <taxon>Eukaryota</taxon>
        <taxon>Fungi</taxon>
        <taxon>Dikarya</taxon>
        <taxon>Ascomycota</taxon>
        <taxon>Pezizomycotina</taxon>
        <taxon>Sordariomycetes</taxon>
        <taxon>Xylariomycetidae</taxon>
        <taxon>Amphisphaeriales</taxon>
        <taxon>Apiosporaceae</taxon>
        <taxon>Apiospora</taxon>
    </lineage>
</organism>
<dbReference type="PRINTS" id="PR00080">
    <property type="entry name" value="SDRFAMILY"/>
</dbReference>
<comment type="caution">
    <text evidence="4">The sequence shown here is derived from an EMBL/GenBank/DDBJ whole genome shotgun (WGS) entry which is preliminary data.</text>
</comment>
<dbReference type="AlphaFoldDB" id="A0AAW0QPN6"/>
<protein>
    <recommendedName>
        <fullName evidence="6">3-oxoacyl-[acyl-carrier protein] reductase</fullName>
    </recommendedName>
</protein>
<dbReference type="EMBL" id="JAQQWP010000007">
    <property type="protein sequence ID" value="KAK8109716.1"/>
    <property type="molecule type" value="Genomic_DNA"/>
</dbReference>
<reference evidence="4 5" key="1">
    <citation type="submission" date="2023-01" db="EMBL/GenBank/DDBJ databases">
        <title>Analysis of 21 Apiospora genomes using comparative genomics revels a genus with tremendous synthesis potential of carbohydrate active enzymes and secondary metabolites.</title>
        <authorList>
            <person name="Sorensen T."/>
        </authorList>
    </citation>
    <scope>NUCLEOTIDE SEQUENCE [LARGE SCALE GENOMIC DNA]</scope>
    <source>
        <strain evidence="4 5">CBS 117206</strain>
    </source>
</reference>
<dbReference type="PRINTS" id="PR00081">
    <property type="entry name" value="GDHRDH"/>
</dbReference>
<name>A0AAW0QPN6_9PEZI</name>
<keyword evidence="5" id="KW-1185">Reference proteome</keyword>
<dbReference type="FunFam" id="3.40.50.720:FF:000084">
    <property type="entry name" value="Short-chain dehydrogenase reductase"/>
    <property type="match status" value="1"/>
</dbReference>
<dbReference type="Proteomes" id="UP001392437">
    <property type="component" value="Unassembled WGS sequence"/>
</dbReference>
<keyword evidence="2" id="KW-0521">NADP</keyword>
<evidence type="ECO:0000313" key="4">
    <source>
        <dbReference type="EMBL" id="KAK8109716.1"/>
    </source>
</evidence>
<sequence>MAGQGQLSGKTAIVTGASRPNGIGAAIAVALAEQGANIIVHYASSEQGAKDVVKTLQSMGVKAAAIQADAGSADFGTKLVQDTLDAFQTSTIDIIVNNAGINIPSTGIADVELSAWDAVFHSNVRAPFLLIQAALPYLTKPGGRVVNIGSNIAKMGHQMLTVYSASKGALNTMTVSMAQELGPMGITINVVAPGPIATDMAMKGSPVYDKLFGIMHIKREGTTREVASAVSWLASPDAGFVTGQLIPVDGGAGWP</sequence>
<accession>A0AAW0QPN6</accession>
<dbReference type="Pfam" id="PF13561">
    <property type="entry name" value="adh_short_C2"/>
    <property type="match status" value="1"/>
</dbReference>
<proteinExistence type="inferred from homology"/>
<evidence type="ECO:0000313" key="5">
    <source>
        <dbReference type="Proteomes" id="UP001392437"/>
    </source>
</evidence>
<dbReference type="InterPro" id="IPR036291">
    <property type="entry name" value="NAD(P)-bd_dom_sf"/>
</dbReference>
<dbReference type="PANTHER" id="PTHR43639">
    <property type="entry name" value="OXIDOREDUCTASE, SHORT-CHAIN DEHYDROGENASE/REDUCTASE FAMILY (AFU_ORTHOLOGUE AFUA_5G02870)"/>
    <property type="match status" value="1"/>
</dbReference>
<dbReference type="InterPro" id="IPR002347">
    <property type="entry name" value="SDR_fam"/>
</dbReference>
<dbReference type="InterPro" id="IPR020904">
    <property type="entry name" value="Sc_DH/Rdtase_CS"/>
</dbReference>
<dbReference type="GO" id="GO:0016491">
    <property type="term" value="F:oxidoreductase activity"/>
    <property type="evidence" value="ECO:0007669"/>
    <property type="project" value="UniProtKB-KW"/>
</dbReference>
<dbReference type="PROSITE" id="PS00061">
    <property type="entry name" value="ADH_SHORT"/>
    <property type="match status" value="1"/>
</dbReference>
<evidence type="ECO:0000256" key="3">
    <source>
        <dbReference type="ARBA" id="ARBA00023002"/>
    </source>
</evidence>
<keyword evidence="3" id="KW-0560">Oxidoreductase</keyword>